<dbReference type="GO" id="GO:0004065">
    <property type="term" value="F:arylsulfatase activity"/>
    <property type="evidence" value="ECO:0007669"/>
    <property type="project" value="TreeGrafter"/>
</dbReference>
<reference evidence="3" key="2">
    <citation type="submission" date="2020-09" db="EMBL/GenBank/DDBJ databases">
        <authorList>
            <person name="Sun Q."/>
            <person name="Ohkuma M."/>
        </authorList>
    </citation>
    <scope>NUCLEOTIDE SEQUENCE</scope>
    <source>
        <strain evidence="3">JCM 15759</strain>
    </source>
</reference>
<dbReference type="PANTHER" id="PTHR42693:SF33">
    <property type="entry name" value="ARYLSULFATASE"/>
    <property type="match status" value="1"/>
</dbReference>
<dbReference type="Pfam" id="PF00884">
    <property type="entry name" value="Sulfatase"/>
    <property type="match status" value="1"/>
</dbReference>
<dbReference type="InterPro" id="IPR017850">
    <property type="entry name" value="Alkaline_phosphatase_core_sf"/>
</dbReference>
<evidence type="ECO:0000256" key="1">
    <source>
        <dbReference type="ARBA" id="ARBA00008779"/>
    </source>
</evidence>
<dbReference type="SUPFAM" id="SSF53649">
    <property type="entry name" value="Alkaline phosphatase-like"/>
    <property type="match status" value="1"/>
</dbReference>
<protein>
    <recommendedName>
        <fullName evidence="2">Sulfatase N-terminal domain-containing protein</fullName>
    </recommendedName>
</protein>
<dbReference type="PANTHER" id="PTHR42693">
    <property type="entry name" value="ARYLSULFATASE FAMILY MEMBER"/>
    <property type="match status" value="1"/>
</dbReference>
<comment type="similarity">
    <text evidence="1">Belongs to the sulfatase family.</text>
</comment>
<dbReference type="CDD" id="cd16148">
    <property type="entry name" value="sulfatase_like"/>
    <property type="match status" value="1"/>
</dbReference>
<proteinExistence type="inferred from homology"/>
<dbReference type="InterPro" id="IPR050738">
    <property type="entry name" value="Sulfatase"/>
</dbReference>
<sequence>MLGATPSLRTRYVGNIASEGEGGSVMTASATQNVVLVTVDSLRADALGGADSVSPVMDSLADSGVVFENAVAQGNWTPFSFPSIHGSRPVFSESEDIGLASTPTLAEQVSDAGIETAGFNAANGFLTDHWGYNRGFDEFEPFVDSGGYSKYLAAHPTIQAWVQLGTSPFRRAATVLSGGSDERPFADVSRMGDLEDHATEFLETTDGPFFLWVHYMDTHTPYVPAPRHIREVSDNHFGVLRMLSSHLRTGLGWEVDDRTLETLRTLYEATVRQVDASVGRLLDTLETEGHRDDTAVIVAGDHGEEFLEHGHLAHYPKLYRELIDVPYIVSTPESEGQSVETPVGLDTIAPTVCDLLSLTPATEWDGASVAPAIHGETIEDRGPIVSAAVRGESVTSQPIPRSRADGELLLSARDERYTYIEFTESGRQELYDRTNDSEEQVNLCSDTTDADPPATVLDRLSDAVADHLAELDSDGNRAGNTEASDEITARLKALGYQ</sequence>
<dbReference type="Gene3D" id="3.40.720.10">
    <property type="entry name" value="Alkaline Phosphatase, subunit A"/>
    <property type="match status" value="1"/>
</dbReference>
<comment type="caution">
    <text evidence="3">The sequence shown here is derived from an EMBL/GenBank/DDBJ whole genome shotgun (WGS) entry which is preliminary data.</text>
</comment>
<evidence type="ECO:0000313" key="4">
    <source>
        <dbReference type="Proteomes" id="UP000656367"/>
    </source>
</evidence>
<dbReference type="EMBL" id="BMON01000002">
    <property type="protein sequence ID" value="GGM44300.1"/>
    <property type="molecule type" value="Genomic_DNA"/>
</dbReference>
<dbReference type="InterPro" id="IPR000917">
    <property type="entry name" value="Sulfatase_N"/>
</dbReference>
<evidence type="ECO:0000313" key="3">
    <source>
        <dbReference type="EMBL" id="GGM44300.1"/>
    </source>
</evidence>
<gene>
    <name evidence="3" type="ORF">GCM10009006_27070</name>
</gene>
<dbReference type="AlphaFoldDB" id="A0A830FVP5"/>
<reference evidence="3" key="1">
    <citation type="journal article" date="2014" name="Int. J. Syst. Evol. Microbiol.">
        <title>Complete genome sequence of Corynebacterium casei LMG S-19264T (=DSM 44701T), isolated from a smear-ripened cheese.</title>
        <authorList>
            <consortium name="US DOE Joint Genome Institute (JGI-PGF)"/>
            <person name="Walter F."/>
            <person name="Albersmeier A."/>
            <person name="Kalinowski J."/>
            <person name="Ruckert C."/>
        </authorList>
    </citation>
    <scope>NUCLEOTIDE SEQUENCE</scope>
    <source>
        <strain evidence="3">JCM 15759</strain>
    </source>
</reference>
<feature type="domain" description="Sulfatase N-terminal" evidence="2">
    <location>
        <begin position="32"/>
        <end position="356"/>
    </location>
</feature>
<organism evidence="3 4">
    <name type="scientific">Haloarcula argentinensis</name>
    <dbReference type="NCBI Taxonomy" id="43776"/>
    <lineage>
        <taxon>Archaea</taxon>
        <taxon>Methanobacteriati</taxon>
        <taxon>Methanobacteriota</taxon>
        <taxon>Stenosarchaea group</taxon>
        <taxon>Halobacteria</taxon>
        <taxon>Halobacteriales</taxon>
        <taxon>Haloarculaceae</taxon>
        <taxon>Haloarcula</taxon>
    </lineage>
</organism>
<accession>A0A830FVP5</accession>
<dbReference type="Proteomes" id="UP000656367">
    <property type="component" value="Unassembled WGS sequence"/>
</dbReference>
<evidence type="ECO:0000259" key="2">
    <source>
        <dbReference type="Pfam" id="PF00884"/>
    </source>
</evidence>
<name>A0A830FVP5_HALAR</name>